<gene>
    <name evidence="1" type="ORF">SEA_BILLNYE_156</name>
</gene>
<sequence>MAKDFEAKNSKATSKTVVLTLKVDADNMAELYARVANIVAAVENSADVESVDVRDKKATANFGGHGYNTRAL</sequence>
<evidence type="ECO:0000313" key="2">
    <source>
        <dbReference type="Proteomes" id="UP000241925"/>
    </source>
</evidence>
<reference evidence="1 2" key="1">
    <citation type="submission" date="2018-01" db="EMBL/GenBank/DDBJ databases">
        <authorList>
            <person name="Grinwald M.F."/>
            <person name="Tasoff P."/>
            <person name="Simpson K.F."/>
            <person name="Vasser A."/>
            <person name="Shaffer C.D."/>
            <person name="Weston-Hafer K.A."/>
            <person name="Russell D.A."/>
            <person name="Pope W.H."/>
            <person name="Jacobs-Sera D."/>
            <person name="Hendrix R.W."/>
            <person name="Hatfull G.F."/>
        </authorList>
    </citation>
    <scope>NUCLEOTIDE SEQUENCE [LARGE SCALE GENOMIC DNA]</scope>
</reference>
<organism evidence="1 2">
    <name type="scientific">Streptomyces phage BillNye</name>
    <dbReference type="NCBI Taxonomy" id="2079426"/>
    <lineage>
        <taxon>Viruses</taxon>
        <taxon>Duplodnaviria</taxon>
        <taxon>Heunggongvirae</taxon>
        <taxon>Uroviricota</taxon>
        <taxon>Caudoviricetes</taxon>
        <taxon>Stanwilliamsviridae</taxon>
        <taxon>Loccivirinae</taxon>
        <taxon>Wilnyevirus</taxon>
        <taxon>Wilnyevirus billnye</taxon>
    </lineage>
</organism>
<proteinExistence type="predicted"/>
<protein>
    <submittedName>
        <fullName evidence="1">Uncharacterized protein</fullName>
    </submittedName>
</protein>
<keyword evidence="2" id="KW-1185">Reference proteome</keyword>
<evidence type="ECO:0000313" key="1">
    <source>
        <dbReference type="EMBL" id="AVD99329.1"/>
    </source>
</evidence>
<name>A0A2L1IVW1_9CAUD</name>
<accession>A0A2L1IVW1</accession>
<dbReference type="EMBL" id="MG757153">
    <property type="protein sequence ID" value="AVD99329.1"/>
    <property type="molecule type" value="Genomic_DNA"/>
</dbReference>
<dbReference type="Proteomes" id="UP000241925">
    <property type="component" value="Segment"/>
</dbReference>